<reference evidence="2" key="1">
    <citation type="submission" date="2021-01" db="EMBL/GenBank/DDBJ databases">
        <authorList>
            <consortium name="Genoscope - CEA"/>
            <person name="William W."/>
        </authorList>
    </citation>
    <scope>NUCLEOTIDE SEQUENCE</scope>
</reference>
<dbReference type="Proteomes" id="UP000688137">
    <property type="component" value="Unassembled WGS sequence"/>
</dbReference>
<gene>
    <name evidence="2" type="ORF">PPRIM_AZ9-3.1.T1180095</name>
</gene>
<dbReference type="Pfam" id="PF13424">
    <property type="entry name" value="TPR_12"/>
    <property type="match status" value="1"/>
</dbReference>
<evidence type="ECO:0000313" key="3">
    <source>
        <dbReference type="Proteomes" id="UP000688137"/>
    </source>
</evidence>
<dbReference type="EMBL" id="CAJJDM010000121">
    <property type="protein sequence ID" value="CAD8102408.1"/>
    <property type="molecule type" value="Genomic_DNA"/>
</dbReference>
<feature type="repeat" description="TPR" evidence="1">
    <location>
        <begin position="19"/>
        <end position="52"/>
    </location>
</feature>
<keyword evidence="1" id="KW-0802">TPR repeat</keyword>
<comment type="caution">
    <text evidence="2">The sequence shown here is derived from an EMBL/GenBank/DDBJ whole genome shotgun (WGS) entry which is preliminary data.</text>
</comment>
<dbReference type="AlphaFoldDB" id="A0A8S1PIZ7"/>
<evidence type="ECO:0000256" key="1">
    <source>
        <dbReference type="PROSITE-ProRule" id="PRU00339"/>
    </source>
</evidence>
<dbReference type="PROSITE" id="PS50005">
    <property type="entry name" value="TPR"/>
    <property type="match status" value="1"/>
</dbReference>
<dbReference type="OMA" id="SINDQCE"/>
<evidence type="ECO:0008006" key="4">
    <source>
        <dbReference type="Google" id="ProtNLM"/>
    </source>
</evidence>
<accession>A0A8S1PIZ7</accession>
<proteinExistence type="predicted"/>
<protein>
    <recommendedName>
        <fullName evidence="4">Tetratricopeptide repeat protein</fullName>
    </recommendedName>
</protein>
<name>A0A8S1PIZ7_PARPR</name>
<keyword evidence="3" id="KW-1185">Reference proteome</keyword>
<dbReference type="SMART" id="SM00028">
    <property type="entry name" value="TPR"/>
    <property type="match status" value="2"/>
</dbReference>
<dbReference type="InterPro" id="IPR019734">
    <property type="entry name" value="TPR_rpt"/>
</dbReference>
<sequence>MQAIEEIKRIVKQDSFIMGQLYHAVGEIHYFNHDFEDAIEYFDAAYDIKIQYPKERLSQILTINYLGSSCYHLGEYKKAQELYEISLSQITEKSTLIEAQILNNLAMTKIAQNTNAKNDLDRAISIYLIYFSETHPSVRRALRNLKFQK</sequence>
<evidence type="ECO:0000313" key="2">
    <source>
        <dbReference type="EMBL" id="CAD8102408.1"/>
    </source>
</evidence>
<organism evidence="2 3">
    <name type="scientific">Paramecium primaurelia</name>
    <dbReference type="NCBI Taxonomy" id="5886"/>
    <lineage>
        <taxon>Eukaryota</taxon>
        <taxon>Sar</taxon>
        <taxon>Alveolata</taxon>
        <taxon>Ciliophora</taxon>
        <taxon>Intramacronucleata</taxon>
        <taxon>Oligohymenophorea</taxon>
        <taxon>Peniculida</taxon>
        <taxon>Parameciidae</taxon>
        <taxon>Paramecium</taxon>
    </lineage>
</organism>